<dbReference type="KEGG" id="mhey:H2LOC_000930"/>
<dbReference type="PROSITE" id="PS50122">
    <property type="entry name" value="CHEB"/>
    <property type="match status" value="1"/>
</dbReference>
<dbReference type="SUPFAM" id="SSF52738">
    <property type="entry name" value="Methylesterase CheB, C-terminal domain"/>
    <property type="match status" value="1"/>
</dbReference>
<dbReference type="InterPro" id="IPR000014">
    <property type="entry name" value="PAS"/>
</dbReference>
<dbReference type="InterPro" id="IPR000673">
    <property type="entry name" value="Sig_transdc_resp-reg_Me-estase"/>
</dbReference>
<feature type="domain" description="CheB-type methylesterase" evidence="12">
    <location>
        <begin position="15"/>
        <end position="195"/>
    </location>
</feature>
<keyword evidence="4" id="KW-0489">Methyltransferase</keyword>
<feature type="coiled-coil region" evidence="9">
    <location>
        <begin position="631"/>
        <end position="718"/>
    </location>
</feature>
<dbReference type="InterPro" id="IPR000780">
    <property type="entry name" value="CheR_MeTrfase"/>
</dbReference>
<evidence type="ECO:0000256" key="1">
    <source>
        <dbReference type="ARBA" id="ARBA00000085"/>
    </source>
</evidence>
<dbReference type="GO" id="GO:0032259">
    <property type="term" value="P:methylation"/>
    <property type="evidence" value="ECO:0007669"/>
    <property type="project" value="UniProtKB-KW"/>
</dbReference>
<dbReference type="AlphaFoldDB" id="A0A6B8KBD4"/>
<dbReference type="SUPFAM" id="SSF47384">
    <property type="entry name" value="Homodimeric domain of signal transducing histidine kinase"/>
    <property type="match status" value="1"/>
</dbReference>
<dbReference type="FunFam" id="3.30.565.10:FF:000006">
    <property type="entry name" value="Sensor histidine kinase WalK"/>
    <property type="match status" value="1"/>
</dbReference>
<dbReference type="InterPro" id="IPR050903">
    <property type="entry name" value="Bact_Chemotaxis_MeTrfase"/>
</dbReference>
<dbReference type="SUPFAM" id="SSF55781">
    <property type="entry name" value="GAF domain-like"/>
    <property type="match status" value="1"/>
</dbReference>
<dbReference type="CDD" id="cd00075">
    <property type="entry name" value="HATPase"/>
    <property type="match status" value="1"/>
</dbReference>
<dbReference type="InterPro" id="IPR035909">
    <property type="entry name" value="CheB_C"/>
</dbReference>
<dbReference type="Gene3D" id="3.40.50.150">
    <property type="entry name" value="Vaccinia Virus protein VP39"/>
    <property type="match status" value="1"/>
</dbReference>
<evidence type="ECO:0000313" key="14">
    <source>
        <dbReference type="EMBL" id="QGM44375.1"/>
    </source>
</evidence>
<feature type="domain" description="PAC" evidence="11">
    <location>
        <begin position="788"/>
        <end position="838"/>
    </location>
</feature>
<keyword evidence="9" id="KW-0175">Coiled coil</keyword>
<dbReference type="SUPFAM" id="SSF53335">
    <property type="entry name" value="S-adenosyl-L-methionine-dependent methyltransferases"/>
    <property type="match status" value="1"/>
</dbReference>
<keyword evidence="5" id="KW-0808">Transferase</keyword>
<dbReference type="OrthoDB" id="9764438at2"/>
<feature type="domain" description="CheR-type methyltransferase" evidence="13">
    <location>
        <begin position="198"/>
        <end position="450"/>
    </location>
</feature>
<dbReference type="Pfam" id="PF03705">
    <property type="entry name" value="CheR_N"/>
    <property type="match status" value="1"/>
</dbReference>
<dbReference type="InterPro" id="IPR003594">
    <property type="entry name" value="HATPase_dom"/>
</dbReference>
<keyword evidence="3" id="KW-0597">Phosphoprotein</keyword>
<dbReference type="PROSITE" id="PS50109">
    <property type="entry name" value="HIS_KIN"/>
    <property type="match status" value="1"/>
</dbReference>
<dbReference type="SMART" id="SM00387">
    <property type="entry name" value="HATPase_c"/>
    <property type="match status" value="1"/>
</dbReference>
<evidence type="ECO:0000256" key="6">
    <source>
        <dbReference type="ARBA" id="ARBA00022691"/>
    </source>
</evidence>
<dbReference type="SUPFAM" id="SSF47757">
    <property type="entry name" value="Chemotaxis receptor methyltransferase CheR, N-terminal domain"/>
    <property type="match status" value="1"/>
</dbReference>
<keyword evidence="7" id="KW-0418">Kinase</keyword>
<dbReference type="GO" id="GO:0008984">
    <property type="term" value="F:protein-glutamate methylesterase activity"/>
    <property type="evidence" value="ECO:0007669"/>
    <property type="project" value="InterPro"/>
</dbReference>
<dbReference type="Pfam" id="PF01339">
    <property type="entry name" value="CheB_methylest"/>
    <property type="match status" value="1"/>
</dbReference>
<dbReference type="PANTHER" id="PTHR24422:SF27">
    <property type="entry name" value="PROTEIN-GLUTAMATE O-METHYLTRANSFERASE"/>
    <property type="match status" value="1"/>
</dbReference>
<dbReference type="GO" id="GO:0000156">
    <property type="term" value="F:phosphorelay response regulator activity"/>
    <property type="evidence" value="ECO:0007669"/>
    <property type="project" value="InterPro"/>
</dbReference>
<sequence>MTDPADHAFHTPVCALGGSAGSVAALQSFFSRIEDDLGLAYVVIVHLAPDQPSALGEILATRTRMPVETVTNQIRLQPNRIYIISPNRELVIQGDDLAVRPFTEPRGRRSPIDVFFRSIATARGEGVAVVLSGSGSDGALGVRAIKEAGGVIFVQDPEEAEYPMMPQSAIETGAVDFVAPIESLVKHIADVARSKEAMRSMEGEETERELRQIIAHLRRRTGHDFSNYKRPTILRRLSRRMQVTQQINLGAYTRFLQANADEAKELFSDLLISVTSFFRDKAAFAALAEKAISPLFDQLNGDAPIRVWVVGCASGEEAYSIGMLLLEEASRRGVHPSIQIFASDIDEAALATAREGRYPKAIESDLTEERLRRFFIEDGVNYRVRKELRDLVLFSLHSALKDPPFIRLDLISCRNLLIYLQRELQRQLCSLFHYALKPGGFLFLGSAEAVDATSFFRPLDREARIFAPVFQADKVPPLLPELMTDHRFQQFVPKGVVSSGQVVAVGHAHSLALEHHAPPSVLVDSAHRILHLSPNAGFFFRPTEGPYSPELTSQVRPELRVDLKLALQRAFDTGESTLTMPIPVGFNGGRRLVSLNVSPVAAKEGEGLAQAIVLFLDAGKTPAAGEPPRDEDINQEEVARLRKELAVAQERVSASSKEHELATQELRAVNEELQSINEEYRSTAEELETSKEELQSMNEELQTVNSELKSKLETISSAHNDLQNLMATNEIGTLFLDADLKIKLFTPAVTNYFNITTADIGRVITDFTNRLAYADLEADVASVLKTLLPIERELSTNSGRWLSMGLRPYKTMDGRIEGVVMSLTDITNRKTAEQGLSKELQTMQRLQLLSTKIAESEELSGPLAAVLDALIALIDSDFGVIQLYDEKTKKLQILVQRGFEERFLQYFATVDAASGSVCGLALRALHQVIVSDIEKEPAVAAMREEARVAGYRAVVSTPLVATGGKLVGMISAHFRAPHELSKRDLRLIDICARQAADSIHVYQLQQALRNANQRKNEFLAIVAHELRNPLASIGSSLAVLKRIGSMEGDAKRAREIIERQIQHLTRLAGDLLDISRITRGTVELRLQTVDLNEVVRHALETCEPLVKTNGHKLQTSFFPMKLSVTGDPVRLAQVFGNLLDNAAKYTPKGGKIEVSTGVDGDFAVASVCDNGVGIPAETLPRIFDLFVHLPQEEAAKQSGIGVGLALARSLVALHKGTIAASSDGLGKGSKFTVRLPLVKEAAPD</sequence>
<evidence type="ECO:0000256" key="4">
    <source>
        <dbReference type="ARBA" id="ARBA00022603"/>
    </source>
</evidence>
<dbReference type="InterPro" id="IPR029016">
    <property type="entry name" value="GAF-like_dom_sf"/>
</dbReference>
<dbReference type="InterPro" id="IPR036097">
    <property type="entry name" value="HisK_dim/P_sf"/>
</dbReference>
<dbReference type="Gene3D" id="3.40.50.180">
    <property type="entry name" value="Methylesterase CheB, C-terminal domain"/>
    <property type="match status" value="1"/>
</dbReference>
<keyword evidence="6" id="KW-0949">S-adenosyl-L-methionine</keyword>
<accession>A0A6B8KBD4</accession>
<dbReference type="GO" id="GO:0000155">
    <property type="term" value="F:phosphorelay sensor kinase activity"/>
    <property type="evidence" value="ECO:0007669"/>
    <property type="project" value="InterPro"/>
</dbReference>
<evidence type="ECO:0000259" key="12">
    <source>
        <dbReference type="PROSITE" id="PS50122"/>
    </source>
</evidence>
<dbReference type="PROSITE" id="PS50123">
    <property type="entry name" value="CHER"/>
    <property type="match status" value="1"/>
</dbReference>
<evidence type="ECO:0000259" key="13">
    <source>
        <dbReference type="PROSITE" id="PS50123"/>
    </source>
</evidence>
<dbReference type="InterPro" id="IPR022641">
    <property type="entry name" value="CheR_N"/>
</dbReference>
<dbReference type="SUPFAM" id="SSF55874">
    <property type="entry name" value="ATPase domain of HSP90 chaperone/DNA topoisomerase II/histidine kinase"/>
    <property type="match status" value="1"/>
</dbReference>
<comment type="catalytic activity">
    <reaction evidence="1">
        <text>ATP + protein L-histidine = ADP + protein N-phospho-L-histidine.</text>
        <dbReference type="EC" id="2.7.13.3"/>
    </reaction>
</comment>
<dbReference type="SMART" id="SM00138">
    <property type="entry name" value="MeTrc"/>
    <property type="match status" value="1"/>
</dbReference>
<name>A0A6B8KBD4_9HYPH</name>
<dbReference type="Pfam" id="PF00512">
    <property type="entry name" value="HisKA"/>
    <property type="match status" value="1"/>
</dbReference>
<dbReference type="CDD" id="cd00130">
    <property type="entry name" value="PAS"/>
    <property type="match status" value="1"/>
</dbReference>
<dbReference type="InterPro" id="IPR029063">
    <property type="entry name" value="SAM-dependent_MTases_sf"/>
</dbReference>
<evidence type="ECO:0000256" key="7">
    <source>
        <dbReference type="ARBA" id="ARBA00022777"/>
    </source>
</evidence>
<keyword evidence="8" id="KW-0145">Chemotaxis</keyword>
<dbReference type="SUPFAM" id="SSF55785">
    <property type="entry name" value="PYP-like sensor domain (PAS domain)"/>
    <property type="match status" value="1"/>
</dbReference>
<dbReference type="CDD" id="cd00082">
    <property type="entry name" value="HisKA"/>
    <property type="match status" value="1"/>
</dbReference>
<feature type="active site" evidence="8">
    <location>
        <position position="137"/>
    </location>
</feature>
<evidence type="ECO:0000313" key="15">
    <source>
        <dbReference type="Proteomes" id="UP000309061"/>
    </source>
</evidence>
<dbReference type="GO" id="GO:0006935">
    <property type="term" value="P:chemotaxis"/>
    <property type="evidence" value="ECO:0007669"/>
    <property type="project" value="UniProtKB-UniRule"/>
</dbReference>
<evidence type="ECO:0000256" key="5">
    <source>
        <dbReference type="ARBA" id="ARBA00022679"/>
    </source>
</evidence>
<dbReference type="Pfam" id="PF02518">
    <property type="entry name" value="HATPase_c"/>
    <property type="match status" value="1"/>
</dbReference>
<dbReference type="InterPro" id="IPR035965">
    <property type="entry name" value="PAS-like_dom_sf"/>
</dbReference>
<dbReference type="GO" id="GO:0008983">
    <property type="term" value="F:protein-glutamate O-methyltransferase activity"/>
    <property type="evidence" value="ECO:0007669"/>
    <property type="project" value="UniProtKB-EC"/>
</dbReference>
<dbReference type="PROSITE" id="PS50113">
    <property type="entry name" value="PAC"/>
    <property type="match status" value="1"/>
</dbReference>
<evidence type="ECO:0000256" key="8">
    <source>
        <dbReference type="PROSITE-ProRule" id="PRU00050"/>
    </source>
</evidence>
<dbReference type="Pfam" id="PF01739">
    <property type="entry name" value="CheR"/>
    <property type="match status" value="1"/>
</dbReference>
<dbReference type="InterPro" id="IPR005467">
    <property type="entry name" value="His_kinase_dom"/>
</dbReference>
<dbReference type="InterPro" id="IPR000700">
    <property type="entry name" value="PAS-assoc_C"/>
</dbReference>
<feature type="domain" description="Histidine kinase" evidence="10">
    <location>
        <begin position="1021"/>
        <end position="1239"/>
    </location>
</feature>
<evidence type="ECO:0000256" key="2">
    <source>
        <dbReference type="ARBA" id="ARBA00001541"/>
    </source>
</evidence>
<keyword evidence="8" id="KW-0378">Hydrolase</keyword>
<feature type="active site" evidence="8">
    <location>
        <position position="46"/>
    </location>
</feature>
<dbReference type="Proteomes" id="UP000309061">
    <property type="component" value="Chromosome"/>
</dbReference>
<dbReference type="InterPro" id="IPR003661">
    <property type="entry name" value="HisK_dim/P_dom"/>
</dbReference>
<dbReference type="InterPro" id="IPR036890">
    <property type="entry name" value="HATPase_C_sf"/>
</dbReference>
<dbReference type="GO" id="GO:0005737">
    <property type="term" value="C:cytoplasm"/>
    <property type="evidence" value="ECO:0007669"/>
    <property type="project" value="InterPro"/>
</dbReference>
<gene>
    <name evidence="14" type="ORF">H2LOC_000930</name>
</gene>
<dbReference type="InterPro" id="IPR003018">
    <property type="entry name" value="GAF"/>
</dbReference>
<dbReference type="Gene3D" id="3.30.450.40">
    <property type="match status" value="1"/>
</dbReference>
<evidence type="ECO:0000259" key="11">
    <source>
        <dbReference type="PROSITE" id="PS50113"/>
    </source>
</evidence>
<dbReference type="SMART" id="SM00065">
    <property type="entry name" value="GAF"/>
    <property type="match status" value="1"/>
</dbReference>
<dbReference type="Gene3D" id="3.30.565.10">
    <property type="entry name" value="Histidine kinase-like ATPase, C-terminal domain"/>
    <property type="match status" value="1"/>
</dbReference>
<dbReference type="Pfam" id="PF13596">
    <property type="entry name" value="PAS_10"/>
    <property type="match status" value="1"/>
</dbReference>
<comment type="catalytic activity">
    <reaction evidence="2">
        <text>L-glutamyl-[protein] + S-adenosyl-L-methionine = [protein]-L-glutamate 5-O-methyl ester + S-adenosyl-L-homocysteine</text>
        <dbReference type="Rhea" id="RHEA:24452"/>
        <dbReference type="Rhea" id="RHEA-COMP:10208"/>
        <dbReference type="Rhea" id="RHEA-COMP:10311"/>
        <dbReference type="ChEBI" id="CHEBI:29973"/>
        <dbReference type="ChEBI" id="CHEBI:57856"/>
        <dbReference type="ChEBI" id="CHEBI:59789"/>
        <dbReference type="ChEBI" id="CHEBI:82795"/>
        <dbReference type="EC" id="2.1.1.80"/>
    </reaction>
</comment>
<protein>
    <submittedName>
        <fullName evidence="14">GAF domain-containing protein</fullName>
    </submittedName>
</protein>
<keyword evidence="15" id="KW-1185">Reference proteome</keyword>
<proteinExistence type="predicted"/>
<dbReference type="PRINTS" id="PR00996">
    <property type="entry name" value="CHERMTFRASE"/>
</dbReference>
<organism evidence="14 15">
    <name type="scientific">Methylocystis heyeri</name>
    <dbReference type="NCBI Taxonomy" id="391905"/>
    <lineage>
        <taxon>Bacteria</taxon>
        <taxon>Pseudomonadati</taxon>
        <taxon>Pseudomonadota</taxon>
        <taxon>Alphaproteobacteria</taxon>
        <taxon>Hyphomicrobiales</taxon>
        <taxon>Methylocystaceae</taxon>
        <taxon>Methylocystis</taxon>
    </lineage>
</organism>
<evidence type="ECO:0000256" key="9">
    <source>
        <dbReference type="SAM" id="Coils"/>
    </source>
</evidence>
<dbReference type="Gene3D" id="1.10.287.130">
    <property type="match status" value="1"/>
</dbReference>
<evidence type="ECO:0000256" key="3">
    <source>
        <dbReference type="ARBA" id="ARBA00022553"/>
    </source>
</evidence>
<feature type="active site" evidence="8">
    <location>
        <position position="19"/>
    </location>
</feature>
<reference evidence="14 15" key="1">
    <citation type="submission" date="2019-11" db="EMBL/GenBank/DDBJ databases">
        <title>The genome sequence of Methylocystis heyeri.</title>
        <authorList>
            <person name="Oshkin I.Y."/>
            <person name="Miroshnikov K."/>
            <person name="Dedysh S.N."/>
        </authorList>
    </citation>
    <scope>NUCLEOTIDE SEQUENCE [LARGE SCALE GENOMIC DNA]</scope>
    <source>
        <strain evidence="14 15">H2</strain>
    </source>
</reference>
<dbReference type="Pfam" id="PF13185">
    <property type="entry name" value="GAF_2"/>
    <property type="match status" value="1"/>
</dbReference>
<dbReference type="CDD" id="cd16434">
    <property type="entry name" value="CheB-CheR_fusion"/>
    <property type="match status" value="1"/>
</dbReference>
<dbReference type="Gene3D" id="1.10.155.10">
    <property type="entry name" value="Chemotaxis receptor methyltransferase CheR, N-terminal domain"/>
    <property type="match status" value="1"/>
</dbReference>
<dbReference type="PANTHER" id="PTHR24422">
    <property type="entry name" value="CHEMOTAXIS PROTEIN METHYLTRANSFERASE"/>
    <property type="match status" value="1"/>
</dbReference>
<dbReference type="Gene3D" id="3.30.450.20">
    <property type="entry name" value="PAS domain"/>
    <property type="match status" value="1"/>
</dbReference>
<dbReference type="RefSeq" id="WP_136494680.1">
    <property type="nucleotide sequence ID" value="NZ_CP046052.1"/>
</dbReference>
<dbReference type="InterPro" id="IPR036804">
    <property type="entry name" value="CheR_N_sf"/>
</dbReference>
<dbReference type="EMBL" id="CP046052">
    <property type="protein sequence ID" value="QGM44375.1"/>
    <property type="molecule type" value="Genomic_DNA"/>
</dbReference>
<dbReference type="SMART" id="SM00388">
    <property type="entry name" value="HisKA"/>
    <property type="match status" value="1"/>
</dbReference>
<evidence type="ECO:0000259" key="10">
    <source>
        <dbReference type="PROSITE" id="PS50109"/>
    </source>
</evidence>
<dbReference type="InterPro" id="IPR022642">
    <property type="entry name" value="CheR_C"/>
</dbReference>